<dbReference type="PANTHER" id="PTHR13822">
    <property type="entry name" value="ATP SYNTHASE DELTA/EPSILON CHAIN"/>
    <property type="match status" value="1"/>
</dbReference>
<evidence type="ECO:0000256" key="8">
    <source>
        <dbReference type="ARBA" id="ARBA00023196"/>
    </source>
</evidence>
<keyword evidence="4 10" id="KW-0813">Transport</keyword>
<evidence type="ECO:0000256" key="9">
    <source>
        <dbReference type="ARBA" id="ARBA00023310"/>
    </source>
</evidence>
<dbReference type="SUPFAM" id="SSF51344">
    <property type="entry name" value="Epsilon subunit of F1F0-ATP synthase N-terminal domain"/>
    <property type="match status" value="1"/>
</dbReference>
<keyword evidence="6 10" id="KW-0406">Ion transport</keyword>
<dbReference type="Pfam" id="PF02823">
    <property type="entry name" value="ATP-synt_DE_N"/>
    <property type="match status" value="1"/>
</dbReference>
<dbReference type="NCBIfam" id="TIGR01216">
    <property type="entry name" value="ATP_synt_epsi"/>
    <property type="match status" value="1"/>
</dbReference>
<organism evidence="13 14">
    <name type="scientific">Haematobacter genomosp. 1</name>
    <dbReference type="NCBI Taxonomy" id="366618"/>
    <lineage>
        <taxon>Bacteria</taxon>
        <taxon>Pseudomonadati</taxon>
        <taxon>Pseudomonadota</taxon>
        <taxon>Alphaproteobacteria</taxon>
        <taxon>Rhodobacterales</taxon>
        <taxon>Paracoccaceae</taxon>
        <taxon>Haematobacter</taxon>
    </lineage>
</organism>
<evidence type="ECO:0000256" key="1">
    <source>
        <dbReference type="ARBA" id="ARBA00003543"/>
    </source>
</evidence>
<evidence type="ECO:0000313" key="14">
    <source>
        <dbReference type="Proteomes" id="UP000196878"/>
    </source>
</evidence>
<dbReference type="Gene3D" id="2.60.15.10">
    <property type="entry name" value="F0F1 ATP synthase delta/epsilon subunit, N-terminal"/>
    <property type="match status" value="1"/>
</dbReference>
<dbReference type="NCBIfam" id="NF009978">
    <property type="entry name" value="PRK13443.1"/>
    <property type="match status" value="1"/>
</dbReference>
<protein>
    <recommendedName>
        <fullName evidence="10">ATP synthase epsilon chain</fullName>
    </recommendedName>
    <alternativeName>
        <fullName evidence="10">ATP synthase F1 sector epsilon subunit</fullName>
    </alternativeName>
    <alternativeName>
        <fullName evidence="10">F-ATPase epsilon subunit</fullName>
    </alternativeName>
</protein>
<dbReference type="InterPro" id="IPR036771">
    <property type="entry name" value="ATPsynth_dsu/esu_N"/>
</dbReference>
<dbReference type="PANTHER" id="PTHR13822:SF10">
    <property type="entry name" value="ATP SYNTHASE EPSILON CHAIN, CHLOROPLASTIC"/>
    <property type="match status" value="1"/>
</dbReference>
<accession>A0A212AF41</accession>
<evidence type="ECO:0000256" key="11">
    <source>
        <dbReference type="RuleBase" id="RU003656"/>
    </source>
</evidence>
<dbReference type="GO" id="GO:0012505">
    <property type="term" value="C:endomembrane system"/>
    <property type="evidence" value="ECO:0007669"/>
    <property type="project" value="UniProtKB-SubCell"/>
</dbReference>
<keyword evidence="7 10" id="KW-0472">Membrane</keyword>
<feature type="domain" description="ATP synthase F1 complex delta/epsilon subunit N-terminal" evidence="12">
    <location>
        <begin position="5"/>
        <end position="83"/>
    </location>
</feature>
<comment type="subunit">
    <text evidence="10 11">F-type ATPases have 2 components, CF(1) - the catalytic core - and CF(0) - the membrane proton channel. CF(1) has five subunits: alpha(3), beta(3), gamma(1), delta(1), epsilon(1). CF(0) has three main subunits: a, b and c.</text>
</comment>
<comment type="caution">
    <text evidence="13">The sequence shown here is derived from an EMBL/GenBank/DDBJ whole genome shotgun (WGS) entry which is preliminary data.</text>
</comment>
<evidence type="ECO:0000256" key="5">
    <source>
        <dbReference type="ARBA" id="ARBA00022781"/>
    </source>
</evidence>
<dbReference type="RefSeq" id="WP_088214317.1">
    <property type="nucleotide sequence ID" value="NZ_NIPW01000006.1"/>
</dbReference>
<evidence type="ECO:0000313" key="13">
    <source>
        <dbReference type="EMBL" id="OWJ79986.1"/>
    </source>
</evidence>
<keyword evidence="9 10" id="KW-0066">ATP synthesis</keyword>
<evidence type="ECO:0000256" key="2">
    <source>
        <dbReference type="ARBA" id="ARBA00004184"/>
    </source>
</evidence>
<dbReference type="GO" id="GO:0045259">
    <property type="term" value="C:proton-transporting ATP synthase complex"/>
    <property type="evidence" value="ECO:0007669"/>
    <property type="project" value="UniProtKB-KW"/>
</dbReference>
<evidence type="ECO:0000256" key="7">
    <source>
        <dbReference type="ARBA" id="ARBA00023136"/>
    </source>
</evidence>
<dbReference type="EMBL" id="NIPW01000006">
    <property type="protein sequence ID" value="OWJ79986.1"/>
    <property type="molecule type" value="Genomic_DNA"/>
</dbReference>
<evidence type="ECO:0000256" key="10">
    <source>
        <dbReference type="HAMAP-Rule" id="MF_00530"/>
    </source>
</evidence>
<gene>
    <name evidence="10 13" type="primary">atpC</name>
    <name evidence="13" type="ORF">CDV49_04205</name>
</gene>
<evidence type="ECO:0000256" key="3">
    <source>
        <dbReference type="ARBA" id="ARBA00005712"/>
    </source>
</evidence>
<dbReference type="GO" id="GO:0005524">
    <property type="term" value="F:ATP binding"/>
    <property type="evidence" value="ECO:0007669"/>
    <property type="project" value="UniProtKB-UniRule"/>
</dbReference>
<dbReference type="InterPro" id="IPR020546">
    <property type="entry name" value="ATP_synth_F1_dsu/esu_N"/>
</dbReference>
<dbReference type="AlphaFoldDB" id="A0A212AF41"/>
<evidence type="ECO:0000259" key="12">
    <source>
        <dbReference type="Pfam" id="PF02823"/>
    </source>
</evidence>
<keyword evidence="8 10" id="KW-0139">CF(1)</keyword>
<proteinExistence type="inferred from homology"/>
<name>A0A212AF41_9RHOB</name>
<comment type="function">
    <text evidence="1 10">Produces ATP from ADP in the presence of a proton gradient across the membrane.</text>
</comment>
<keyword evidence="10" id="KW-1003">Cell membrane</keyword>
<keyword evidence="14" id="KW-1185">Reference proteome</keyword>
<dbReference type="GO" id="GO:0046933">
    <property type="term" value="F:proton-transporting ATP synthase activity, rotational mechanism"/>
    <property type="evidence" value="ECO:0007669"/>
    <property type="project" value="UniProtKB-UniRule"/>
</dbReference>
<dbReference type="InterPro" id="IPR001469">
    <property type="entry name" value="ATP_synth_F1_dsu/esu"/>
</dbReference>
<comment type="subcellular location">
    <subcellularLocation>
        <location evidence="10">Cell membrane</location>
        <topology evidence="10">Peripheral membrane protein</topology>
    </subcellularLocation>
    <subcellularLocation>
        <location evidence="2">Endomembrane system</location>
        <topology evidence="2">Peripheral membrane protein</topology>
    </subcellularLocation>
</comment>
<dbReference type="GO" id="GO:0005886">
    <property type="term" value="C:plasma membrane"/>
    <property type="evidence" value="ECO:0007669"/>
    <property type="project" value="UniProtKB-SubCell"/>
</dbReference>
<dbReference type="Proteomes" id="UP000196878">
    <property type="component" value="Unassembled WGS sequence"/>
</dbReference>
<dbReference type="OrthoDB" id="9799969at2"/>
<dbReference type="HAMAP" id="MF_00530">
    <property type="entry name" value="ATP_synth_epsil_bac"/>
    <property type="match status" value="1"/>
</dbReference>
<sequence>MADTMQFDLVAPERMLTSVAATAVTIPGSEGELTAMPGHAPLILTLRPGIVRVEGPKGAASFVVTGGFAEINAGAVSVLAEKAIPITEVTSSVIDQLVLEAESLADSAPPEEKANTEKLVADTKALKDLIRH</sequence>
<dbReference type="CDD" id="cd12152">
    <property type="entry name" value="F1-ATPase_delta"/>
    <property type="match status" value="1"/>
</dbReference>
<reference evidence="13 14" key="1">
    <citation type="submission" date="2016-12" db="EMBL/GenBank/DDBJ databases">
        <title>Comparison of Traditional DNA-DNA Hybridization with In Silico Genomic Analysis.</title>
        <authorList>
            <person name="Nicholson A.C."/>
            <person name="Humrighouse B.W."/>
            <person name="Graziano J."/>
            <person name="Lasker B."/>
            <person name="Whitney A.M."/>
            <person name="Mcquiston J.R."/>
        </authorList>
    </citation>
    <scope>NUCLEOTIDE SEQUENCE [LARGE SCALE GENOMIC DNA]</scope>
    <source>
        <strain evidence="13 14">H2240</strain>
    </source>
</reference>
<comment type="similarity">
    <text evidence="3 10 11">Belongs to the ATPase epsilon chain family.</text>
</comment>
<evidence type="ECO:0000256" key="6">
    <source>
        <dbReference type="ARBA" id="ARBA00023065"/>
    </source>
</evidence>
<evidence type="ECO:0000256" key="4">
    <source>
        <dbReference type="ARBA" id="ARBA00022448"/>
    </source>
</evidence>
<keyword evidence="5 10" id="KW-0375">Hydrogen ion transport</keyword>